<organism evidence="1 2">
    <name type="scientific">Streptomyces hyaluromycini</name>
    <dbReference type="NCBI Taxonomy" id="1377993"/>
    <lineage>
        <taxon>Bacteria</taxon>
        <taxon>Bacillati</taxon>
        <taxon>Actinomycetota</taxon>
        <taxon>Actinomycetes</taxon>
        <taxon>Kitasatosporales</taxon>
        <taxon>Streptomycetaceae</taxon>
        <taxon>Streptomyces</taxon>
    </lineage>
</organism>
<dbReference type="Pfam" id="PF13279">
    <property type="entry name" value="4HBT_2"/>
    <property type="match status" value="1"/>
</dbReference>
<sequence>MSHATLRALAAPTVPVPAPSHHHRPHLYSRPVRMSDLDPMNHVNNVRLLEMIQDAHVDLFYLQHGHPGQPGQAVRVRVIYARHELDYTEALDLRPEPAVISTTVSSVRRLSFELTSRITRGDQVFCTCVSTCVAYDPAARRTRRLEDDELAVLARHAVCDCRPSA</sequence>
<evidence type="ECO:0000313" key="2">
    <source>
        <dbReference type="Proteomes" id="UP001474181"/>
    </source>
</evidence>
<dbReference type="SUPFAM" id="SSF54637">
    <property type="entry name" value="Thioesterase/thiol ester dehydrase-isomerase"/>
    <property type="match status" value="1"/>
</dbReference>
<dbReference type="Gene3D" id="3.10.129.10">
    <property type="entry name" value="Hotdog Thioesterase"/>
    <property type="match status" value="1"/>
</dbReference>
<name>A0ABV1X9C8_9ACTN</name>
<evidence type="ECO:0000313" key="1">
    <source>
        <dbReference type="EMBL" id="MER7185623.1"/>
    </source>
</evidence>
<dbReference type="EMBL" id="JBEPEK010000465">
    <property type="protein sequence ID" value="MER7185623.1"/>
    <property type="molecule type" value="Genomic_DNA"/>
</dbReference>
<dbReference type="CDD" id="cd00586">
    <property type="entry name" value="4HBT"/>
    <property type="match status" value="1"/>
</dbReference>
<dbReference type="RefSeq" id="WP_350788674.1">
    <property type="nucleotide sequence ID" value="NZ_JBEPEK010000465.1"/>
</dbReference>
<proteinExistence type="predicted"/>
<comment type="caution">
    <text evidence="1">The sequence shown here is derived from an EMBL/GenBank/DDBJ whole genome shotgun (WGS) entry which is preliminary data.</text>
</comment>
<protein>
    <submittedName>
        <fullName evidence="1">Thioesterase family protein</fullName>
    </submittedName>
</protein>
<gene>
    <name evidence="1" type="ORF">ABT404_40240</name>
</gene>
<accession>A0ABV1X9C8</accession>
<keyword evidence="2" id="KW-1185">Reference proteome</keyword>
<reference evidence="1 2" key="1">
    <citation type="submission" date="2024-06" db="EMBL/GenBank/DDBJ databases">
        <title>The Natural Products Discovery Center: Release of the First 8490 Sequenced Strains for Exploring Actinobacteria Biosynthetic Diversity.</title>
        <authorList>
            <person name="Kalkreuter E."/>
            <person name="Kautsar S.A."/>
            <person name="Yang D."/>
            <person name="Bader C.D."/>
            <person name="Teijaro C.N."/>
            <person name="Fluegel L."/>
            <person name="Davis C.M."/>
            <person name="Simpson J.R."/>
            <person name="Lauterbach L."/>
            <person name="Steele A.D."/>
            <person name="Gui C."/>
            <person name="Meng S."/>
            <person name="Li G."/>
            <person name="Viehrig K."/>
            <person name="Ye F."/>
            <person name="Su P."/>
            <person name="Kiefer A.F."/>
            <person name="Nichols A."/>
            <person name="Cepeda A.J."/>
            <person name="Yan W."/>
            <person name="Fan B."/>
            <person name="Jiang Y."/>
            <person name="Adhikari A."/>
            <person name="Zheng C.-J."/>
            <person name="Schuster L."/>
            <person name="Cowan T.M."/>
            <person name="Smanski M.J."/>
            <person name="Chevrette M.G."/>
            <person name="De Carvalho L.P.S."/>
            <person name="Shen B."/>
        </authorList>
    </citation>
    <scope>NUCLEOTIDE SEQUENCE [LARGE SCALE GENOMIC DNA]</scope>
    <source>
        <strain evidence="1 2">NPDC000234</strain>
    </source>
</reference>
<dbReference type="InterPro" id="IPR029069">
    <property type="entry name" value="HotDog_dom_sf"/>
</dbReference>
<dbReference type="Proteomes" id="UP001474181">
    <property type="component" value="Unassembled WGS sequence"/>
</dbReference>